<accession>D2VUI6</accession>
<keyword evidence="2" id="KW-1185">Reference proteome</keyword>
<dbReference type="VEuPathDB" id="AmoebaDB:NAEGRDRAFT_52361"/>
<name>D2VUI6_NAEGR</name>
<dbReference type="AlphaFoldDB" id="D2VUI6"/>
<evidence type="ECO:0000313" key="2">
    <source>
        <dbReference type="Proteomes" id="UP000006671"/>
    </source>
</evidence>
<dbReference type="GeneID" id="8854115"/>
<dbReference type="Proteomes" id="UP000006671">
    <property type="component" value="Unassembled WGS sequence"/>
</dbReference>
<reference evidence="1 2" key="1">
    <citation type="journal article" date="2010" name="Cell">
        <title>The genome of Naegleria gruberi illuminates early eukaryotic versatility.</title>
        <authorList>
            <person name="Fritz-Laylin L.K."/>
            <person name="Prochnik S.E."/>
            <person name="Ginger M.L."/>
            <person name="Dacks J.B."/>
            <person name="Carpenter M.L."/>
            <person name="Field M.C."/>
            <person name="Kuo A."/>
            <person name="Paredez A."/>
            <person name="Chapman J."/>
            <person name="Pham J."/>
            <person name="Shu S."/>
            <person name="Neupane R."/>
            <person name="Cipriano M."/>
            <person name="Mancuso J."/>
            <person name="Tu H."/>
            <person name="Salamov A."/>
            <person name="Lindquist E."/>
            <person name="Shapiro H."/>
            <person name="Lucas S."/>
            <person name="Grigoriev I.V."/>
            <person name="Cande W.Z."/>
            <person name="Fulton C."/>
            <person name="Rokhsar D.S."/>
            <person name="Dawson S.C."/>
        </authorList>
    </citation>
    <scope>NUCLEOTIDE SEQUENCE [LARGE SCALE GENOMIC DNA]</scope>
    <source>
        <strain evidence="1 2">NEG-M</strain>
    </source>
</reference>
<dbReference type="KEGG" id="ngr:NAEGRDRAFT_52361"/>
<dbReference type="RefSeq" id="XP_002672263.1">
    <property type="nucleotide sequence ID" value="XM_002672217.1"/>
</dbReference>
<organism evidence="2">
    <name type="scientific">Naegleria gruberi</name>
    <name type="common">Amoeba</name>
    <dbReference type="NCBI Taxonomy" id="5762"/>
    <lineage>
        <taxon>Eukaryota</taxon>
        <taxon>Discoba</taxon>
        <taxon>Heterolobosea</taxon>
        <taxon>Tetramitia</taxon>
        <taxon>Eutetramitia</taxon>
        <taxon>Vahlkampfiidae</taxon>
        <taxon>Naegleria</taxon>
    </lineage>
</organism>
<dbReference type="EMBL" id="GG738899">
    <property type="protein sequence ID" value="EFC39519.1"/>
    <property type="molecule type" value="Genomic_DNA"/>
</dbReference>
<proteinExistence type="predicted"/>
<gene>
    <name evidence="1" type="ORF">NAEGRDRAFT_52361</name>
</gene>
<protein>
    <submittedName>
        <fullName evidence="1">Predicted protein</fullName>
    </submittedName>
</protein>
<dbReference type="InParanoid" id="D2VUI6"/>
<evidence type="ECO:0000313" key="1">
    <source>
        <dbReference type="EMBL" id="EFC39519.1"/>
    </source>
</evidence>
<sequence>MRRLISPNYLPNDLSKVYKVEFEGLGGINYGSEGSIRKFKMNSTFGLVILKRMISHDEQIRNQFFKFMKSFFKIYWNSPYFQYMEERISNSTYFIETYRINTEKVLESGHWSEDDKTYEQDKADRDLELIELMKTMIGGESDGISEDLNGLRLYLERECPIIAEYYGSGIGTFWSMYFLMITRRGDGIYFEQIAED</sequence>